<feature type="compositionally biased region" description="Low complexity" evidence="1">
    <location>
        <begin position="619"/>
        <end position="632"/>
    </location>
</feature>
<dbReference type="Proteomes" id="UP000237631">
    <property type="component" value="Unassembled WGS sequence"/>
</dbReference>
<gene>
    <name evidence="2" type="ORF">CBER1_11357</name>
</gene>
<dbReference type="OrthoDB" id="3650057at2759"/>
<proteinExistence type="predicted"/>
<evidence type="ECO:0000313" key="2">
    <source>
        <dbReference type="EMBL" id="PPJ52707.1"/>
    </source>
</evidence>
<sequence>MAPISQLPSLGGVLGGAAAPAPAASIVGAAPSLAAPAAISNAVGAVPVAAALPTNVAVPSANGLPNVAIPTGSILSAIFGRRSFGPAAPNDSLTTKPPAVVTPNERPVFAPIWRTVVLATQRAHLGLAIEHLGDSSYRSARQPPTFGTANLQPRSANCLPIIPLEAISPVQAILATLGESLISKLTDQLTTIIATITGAVANVPVADNPTAILAGLSRHSMNNEETEKSKEKRQLPSVPGSEAVGGAVNTITNLLGGVTGGLSGGAAGGSPLTQLGALTGVTSALTGGVLANSNPLSFLTGGALKPITDGSLIPVGSVVGGLTGNSGGNILSGVQSSLGSAVSNGLGLAGNAGSPLAGVQNTVQGAVSGLTGGAAAGNPLGDLTSGLSLSGGPLSSVTGVLGNLGLGSIVLKVVSLQRIPAYSSRTVQLTISGLASPCPSEPSRHRHIPHVDGYHLSCFPPHQPPTGQLSQLQSSLSLLNLFSSLNIASLGPLRDLTNIPSIQSAASQINTQDLLTTLSLLKTPSFLPTNLASPEALLSNPTELLSTIQKLSTQVQQPSPAAAFLLLQQINAGGLGDLVSALPSAAPAAPGSPAAPAAPAVPSVPALPNLGALNGAAPASANANVGANGNAATTVGRGRMMKNEMMENEMMDEEEVAEE</sequence>
<accession>A0A2S6BZ03</accession>
<feature type="compositionally biased region" description="Basic and acidic residues" evidence="1">
    <location>
        <begin position="221"/>
        <end position="234"/>
    </location>
</feature>
<evidence type="ECO:0000256" key="1">
    <source>
        <dbReference type="SAM" id="MobiDB-lite"/>
    </source>
</evidence>
<feature type="region of interest" description="Disordered" evidence="1">
    <location>
        <begin position="619"/>
        <end position="639"/>
    </location>
</feature>
<dbReference type="STRING" id="357750.A0A2S6BZ03"/>
<protein>
    <submittedName>
        <fullName evidence="2">Uncharacterized protein</fullName>
    </submittedName>
</protein>
<evidence type="ECO:0000313" key="3">
    <source>
        <dbReference type="Proteomes" id="UP000237631"/>
    </source>
</evidence>
<dbReference type="EMBL" id="PNEN01001671">
    <property type="protein sequence ID" value="PPJ52707.1"/>
    <property type="molecule type" value="Genomic_DNA"/>
</dbReference>
<name>A0A2S6BZ03_9PEZI</name>
<reference evidence="3" key="1">
    <citation type="journal article" date="2017" name="bioRxiv">
        <title>Conservation of a gene cluster reveals novel cercosporin biosynthetic mechanisms and extends production to the genus Colletotrichum.</title>
        <authorList>
            <person name="de Jonge R."/>
            <person name="Ebert M.K."/>
            <person name="Huitt-Roehl C.R."/>
            <person name="Pal P."/>
            <person name="Suttle J.C."/>
            <person name="Spanner R.E."/>
            <person name="Neubauer J.D."/>
            <person name="Jurick W.M.II."/>
            <person name="Stott K.A."/>
            <person name="Secor G.A."/>
            <person name="Thomma B.P.H.J."/>
            <person name="Van de Peer Y."/>
            <person name="Townsend C.A."/>
            <person name="Bolton M.D."/>
        </authorList>
    </citation>
    <scope>NUCLEOTIDE SEQUENCE [LARGE SCALE GENOMIC DNA]</scope>
    <source>
        <strain evidence="3">CBS538.71</strain>
    </source>
</reference>
<feature type="region of interest" description="Disordered" evidence="1">
    <location>
        <begin position="218"/>
        <end position="241"/>
    </location>
</feature>
<keyword evidence="3" id="KW-1185">Reference proteome</keyword>
<organism evidence="2 3">
    <name type="scientific">Cercospora berteroae</name>
    <dbReference type="NCBI Taxonomy" id="357750"/>
    <lineage>
        <taxon>Eukaryota</taxon>
        <taxon>Fungi</taxon>
        <taxon>Dikarya</taxon>
        <taxon>Ascomycota</taxon>
        <taxon>Pezizomycotina</taxon>
        <taxon>Dothideomycetes</taxon>
        <taxon>Dothideomycetidae</taxon>
        <taxon>Mycosphaerellales</taxon>
        <taxon>Mycosphaerellaceae</taxon>
        <taxon>Cercospora</taxon>
    </lineage>
</organism>
<comment type="caution">
    <text evidence="2">The sequence shown here is derived from an EMBL/GenBank/DDBJ whole genome shotgun (WGS) entry which is preliminary data.</text>
</comment>
<dbReference type="AlphaFoldDB" id="A0A2S6BZ03"/>